<evidence type="ECO:0000256" key="3">
    <source>
        <dbReference type="SAM" id="Phobius"/>
    </source>
</evidence>
<keyword evidence="3" id="KW-0812">Transmembrane</keyword>
<evidence type="ECO:0000256" key="2">
    <source>
        <dbReference type="SAM" id="MobiDB-lite"/>
    </source>
</evidence>
<evidence type="ECO:0000313" key="4">
    <source>
        <dbReference type="EMBL" id="PIT92332.1"/>
    </source>
</evidence>
<gene>
    <name evidence="4" type="ORF">COU08_02890</name>
</gene>
<name>A0A2M6WHS9_9BACT</name>
<keyword evidence="3" id="KW-1133">Transmembrane helix</keyword>
<comment type="caution">
    <text evidence="4">The sequence shown here is derived from an EMBL/GenBank/DDBJ whole genome shotgun (WGS) entry which is preliminary data.</text>
</comment>
<reference evidence="5" key="1">
    <citation type="submission" date="2017-09" db="EMBL/GenBank/DDBJ databases">
        <title>Depth-based differentiation of microbial function through sediment-hosted aquifers and enrichment of novel symbionts in the deep terrestrial subsurface.</title>
        <authorList>
            <person name="Probst A.J."/>
            <person name="Ladd B."/>
            <person name="Jarett J.K."/>
            <person name="Geller-Mcgrath D.E."/>
            <person name="Sieber C.M.K."/>
            <person name="Emerson J.B."/>
            <person name="Anantharaman K."/>
            <person name="Thomas B.C."/>
            <person name="Malmstrom R."/>
            <person name="Stieglmeier M."/>
            <person name="Klingl A."/>
            <person name="Woyke T."/>
            <person name="Ryan C.M."/>
            <person name="Banfield J.F."/>
        </authorList>
    </citation>
    <scope>NUCLEOTIDE SEQUENCE [LARGE SCALE GENOMIC DNA]</scope>
</reference>
<protein>
    <submittedName>
        <fullName evidence="4">Uncharacterized protein</fullName>
    </submittedName>
</protein>
<accession>A0A2M6WHS9</accession>
<sequence length="107" mass="12388">MASGKQRTITKTSSSRTKKTDPHEHGIWIVSFGIVLILLIAAVAFLYQKNRMLSQEFDYLNQTLRLKLVRLSDQNDQLQQRLENEIAEREVLEEVRVGEHSESVFSE</sequence>
<evidence type="ECO:0000256" key="1">
    <source>
        <dbReference type="SAM" id="Coils"/>
    </source>
</evidence>
<feature type="region of interest" description="Disordered" evidence="2">
    <location>
        <begin position="1"/>
        <end position="22"/>
    </location>
</feature>
<proteinExistence type="predicted"/>
<evidence type="ECO:0000313" key="5">
    <source>
        <dbReference type="Proteomes" id="UP000228635"/>
    </source>
</evidence>
<feature type="coiled-coil region" evidence="1">
    <location>
        <begin position="61"/>
        <end position="95"/>
    </location>
</feature>
<keyword evidence="1" id="KW-0175">Coiled coil</keyword>
<feature type="transmembrane region" description="Helical" evidence="3">
    <location>
        <begin position="26"/>
        <end position="47"/>
    </location>
</feature>
<dbReference type="EMBL" id="PFBA01000026">
    <property type="protein sequence ID" value="PIT92332.1"/>
    <property type="molecule type" value="Genomic_DNA"/>
</dbReference>
<keyword evidence="3" id="KW-0472">Membrane</keyword>
<dbReference type="Proteomes" id="UP000228635">
    <property type="component" value="Unassembled WGS sequence"/>
</dbReference>
<dbReference type="AlphaFoldDB" id="A0A2M6WHS9"/>
<organism evidence="4 5">
    <name type="scientific">Candidatus Harrisonbacteria bacterium CG10_big_fil_rev_8_21_14_0_10_42_17</name>
    <dbReference type="NCBI Taxonomy" id="1974584"/>
    <lineage>
        <taxon>Bacteria</taxon>
        <taxon>Candidatus Harrisoniibacteriota</taxon>
    </lineage>
</organism>